<dbReference type="Proteomes" id="UP000247465">
    <property type="component" value="Chromosome"/>
</dbReference>
<protein>
    <submittedName>
        <fullName evidence="1">Uncharacterized protein</fullName>
    </submittedName>
</protein>
<dbReference type="AlphaFoldDB" id="A0A2Z4AS95"/>
<dbReference type="EMBL" id="CP029803">
    <property type="protein sequence ID" value="AWT61062.1"/>
    <property type="molecule type" value="Genomic_DNA"/>
</dbReference>
<accession>A0A2Z4AS95</accession>
<evidence type="ECO:0000313" key="2">
    <source>
        <dbReference type="Proteomes" id="UP000247465"/>
    </source>
</evidence>
<sequence>MCHLIPFVLAQRPVDQFLEHDGRSKVSGVFLKIFGMAAVVEFVCLVGRYYENAFVLFGSRSKRLSFTI</sequence>
<organism evidence="1 2">
    <name type="scientific">Candidatus Moanibacter tarae</name>
    <dbReference type="NCBI Taxonomy" id="2200854"/>
    <lineage>
        <taxon>Bacteria</taxon>
        <taxon>Pseudomonadati</taxon>
        <taxon>Verrucomicrobiota</taxon>
        <taxon>Opitutia</taxon>
        <taxon>Puniceicoccales</taxon>
        <taxon>Puniceicoccales incertae sedis</taxon>
        <taxon>Candidatus Moanibacter</taxon>
    </lineage>
</organism>
<name>A0A2Z4AS95_9BACT</name>
<evidence type="ECO:0000313" key="1">
    <source>
        <dbReference type="EMBL" id="AWT61062.1"/>
    </source>
</evidence>
<reference evidence="1 2" key="1">
    <citation type="submission" date="2018-06" db="EMBL/GenBank/DDBJ databases">
        <title>Draft Genome Sequence of a Novel Marine Bacterium Related to the Verrucomicrobia.</title>
        <authorList>
            <person name="Vosseberg J."/>
            <person name="Martijn J."/>
            <person name="Ettema T.J.G."/>
        </authorList>
    </citation>
    <scope>NUCLEOTIDE SEQUENCE [LARGE SCALE GENOMIC DNA]</scope>
    <source>
        <strain evidence="1">TARA_B100001123</strain>
    </source>
</reference>
<dbReference type="KEGG" id="mtar:DF168_02288"/>
<gene>
    <name evidence="1" type="ORF">DF168_02288</name>
</gene>
<proteinExistence type="predicted"/>